<keyword evidence="4 5" id="KW-0067">ATP-binding</keyword>
<keyword evidence="2 5" id="KW-0235">DNA replication</keyword>
<keyword evidence="3 5" id="KW-0547">Nucleotide-binding</keyword>
<proteinExistence type="inferred from homology"/>
<dbReference type="SMART" id="SM00382">
    <property type="entry name" value="AAA"/>
    <property type="match status" value="1"/>
</dbReference>
<dbReference type="PANTHER" id="PTHR10763:SF26">
    <property type="entry name" value="CELL DIVISION CONTROL PROTEIN 6 HOMOLOG"/>
    <property type="match status" value="1"/>
</dbReference>
<dbReference type="InterPro" id="IPR003593">
    <property type="entry name" value="AAA+_ATPase"/>
</dbReference>
<dbReference type="HAMAP" id="MF_01407">
    <property type="entry name" value="ORC1_type_DNA_replic_protein"/>
    <property type="match status" value="1"/>
</dbReference>
<dbReference type="InterPro" id="IPR049945">
    <property type="entry name" value="AAA_22"/>
</dbReference>
<dbReference type="InterPro" id="IPR014277">
    <property type="entry name" value="Orc1/Cdc6_arc"/>
</dbReference>
<feature type="domain" description="AAA+ ATPase" evidence="6">
    <location>
        <begin position="67"/>
        <end position="224"/>
    </location>
</feature>
<evidence type="ECO:0000256" key="4">
    <source>
        <dbReference type="ARBA" id="ARBA00022840"/>
    </source>
</evidence>
<evidence type="ECO:0000313" key="9">
    <source>
        <dbReference type="Proteomes" id="UP000027093"/>
    </source>
</evidence>
<organism evidence="8 9">
    <name type="scientific">Nitrososphaera viennensis EN76</name>
    <dbReference type="NCBI Taxonomy" id="926571"/>
    <lineage>
        <taxon>Archaea</taxon>
        <taxon>Nitrososphaerota</taxon>
        <taxon>Nitrososphaeria</taxon>
        <taxon>Nitrososphaerales</taxon>
        <taxon>Nitrososphaeraceae</taxon>
        <taxon>Nitrososphaera</taxon>
    </lineage>
</organism>
<evidence type="ECO:0000313" key="8">
    <source>
        <dbReference type="EMBL" id="AIC16405.1"/>
    </source>
</evidence>
<dbReference type="InterPro" id="IPR015163">
    <property type="entry name" value="Cdc6_C"/>
</dbReference>
<dbReference type="Pfam" id="PF09079">
    <property type="entry name" value="WHD_Cdc6"/>
    <property type="match status" value="1"/>
</dbReference>
<evidence type="ECO:0000256" key="2">
    <source>
        <dbReference type="ARBA" id="ARBA00022705"/>
    </source>
</evidence>
<gene>
    <name evidence="8" type="primary">cdc6-4</name>
    <name evidence="8" type="ORF">NVIE_021430</name>
</gene>
<dbReference type="Gene3D" id="1.10.8.60">
    <property type="match status" value="1"/>
</dbReference>
<feature type="binding site" evidence="5">
    <location>
        <position position="223"/>
    </location>
    <ligand>
        <name>ATP</name>
        <dbReference type="ChEBI" id="CHEBI:30616"/>
    </ligand>
</feature>
<dbReference type="Pfam" id="PF22703">
    <property type="entry name" value="Cdc6_lid"/>
    <property type="match status" value="1"/>
</dbReference>
<dbReference type="EMBL" id="CP007536">
    <property type="protein sequence ID" value="AIC16405.1"/>
    <property type="molecule type" value="Genomic_DNA"/>
</dbReference>
<dbReference type="AlphaFoldDB" id="A0A060HMR0"/>
<dbReference type="Pfam" id="PF13401">
    <property type="entry name" value="AAA_22"/>
    <property type="match status" value="1"/>
</dbReference>
<reference evidence="8 9" key="1">
    <citation type="journal article" date="2014" name="Int. J. Syst. Evol. Microbiol.">
        <title>Nitrososphaera viennensis gen. nov., sp. nov., an aerobic and mesophilic, ammonia-oxidizing archaeon from soil and a member of the archaeal phylum Thaumarchaeota.</title>
        <authorList>
            <person name="Stieglmeier M."/>
            <person name="Klingl A."/>
            <person name="Alves R.J."/>
            <person name="Rittmann S.K."/>
            <person name="Melcher M."/>
            <person name="Leisch N."/>
            <person name="Schleper C."/>
        </authorList>
    </citation>
    <scope>NUCLEOTIDE SEQUENCE [LARGE SCALE GENOMIC DNA]</scope>
    <source>
        <strain evidence="8">EN76</strain>
    </source>
</reference>
<dbReference type="GO" id="GO:0005524">
    <property type="term" value="F:ATP binding"/>
    <property type="evidence" value="ECO:0007669"/>
    <property type="project" value="UniProtKB-UniRule"/>
</dbReference>
<name>A0A060HMR0_9ARCH</name>
<dbReference type="KEGG" id="nvn:NVIE_021430"/>
<evidence type="ECO:0000256" key="3">
    <source>
        <dbReference type="ARBA" id="ARBA00022741"/>
    </source>
</evidence>
<dbReference type="InterPro" id="IPR036388">
    <property type="entry name" value="WH-like_DNA-bd_sf"/>
</dbReference>
<dbReference type="Gene3D" id="3.40.50.300">
    <property type="entry name" value="P-loop containing nucleotide triphosphate hydrolases"/>
    <property type="match status" value="1"/>
</dbReference>
<evidence type="ECO:0000259" key="7">
    <source>
        <dbReference type="SMART" id="SM01074"/>
    </source>
</evidence>
<comment type="function">
    <text evidence="5">Involved in regulation of DNA replication.</text>
</comment>
<accession>A0A060HMR0</accession>
<dbReference type="CDD" id="cd08768">
    <property type="entry name" value="Cdc6_C"/>
    <property type="match status" value="1"/>
</dbReference>
<evidence type="ECO:0000256" key="1">
    <source>
        <dbReference type="ARBA" id="ARBA00006184"/>
    </source>
</evidence>
<comment type="similarity">
    <text evidence="1 5">Belongs to the CDC6/cdc18 family.</text>
</comment>
<dbReference type="SUPFAM" id="SSF46785">
    <property type="entry name" value="Winged helix' DNA-binding domain"/>
    <property type="match status" value="1"/>
</dbReference>
<dbReference type="HOGENOM" id="CLU_025112_3_1_2"/>
<dbReference type="GO" id="GO:0051301">
    <property type="term" value="P:cell division"/>
    <property type="evidence" value="ECO:0007669"/>
    <property type="project" value="UniProtKB-KW"/>
</dbReference>
<feature type="domain" description="Cdc6 C-terminal" evidence="7">
    <location>
        <begin position="319"/>
        <end position="398"/>
    </location>
</feature>
<dbReference type="STRING" id="926571.NVIE_021430"/>
<evidence type="ECO:0000259" key="6">
    <source>
        <dbReference type="SMART" id="SM00382"/>
    </source>
</evidence>
<dbReference type="Proteomes" id="UP000027093">
    <property type="component" value="Chromosome"/>
</dbReference>
<dbReference type="PANTHER" id="PTHR10763">
    <property type="entry name" value="CELL DIVISION CONTROL PROTEIN 6-RELATED"/>
    <property type="match status" value="1"/>
</dbReference>
<dbReference type="SMART" id="SM01074">
    <property type="entry name" value="Cdc6_C"/>
    <property type="match status" value="1"/>
</dbReference>
<dbReference type="GO" id="GO:0006260">
    <property type="term" value="P:DNA replication"/>
    <property type="evidence" value="ECO:0007669"/>
    <property type="project" value="UniProtKB-UniRule"/>
</dbReference>
<dbReference type="InterPro" id="IPR036390">
    <property type="entry name" value="WH_DNA-bd_sf"/>
</dbReference>
<dbReference type="SUPFAM" id="SSF52540">
    <property type="entry name" value="P-loop containing nucleoside triphosphate hydrolases"/>
    <property type="match status" value="1"/>
</dbReference>
<dbReference type="GO" id="GO:0016887">
    <property type="term" value="F:ATP hydrolysis activity"/>
    <property type="evidence" value="ECO:0007669"/>
    <property type="project" value="InterPro"/>
</dbReference>
<sequence length="455" mass="51159">MFPVEMERLELSKTDIDRMLSEVEKENLLFARKDLLDTLTFPSSIVGRKEKAMELVRLIAGYKKGHVVPFISVYGRSGAGKSTVVRFVCENLDDALCCFVNLRRAKTVFGCANLILGEMGEPSLKSAQGINVAVEKIQGAIESLSKGKRLFVLVLDEFDVLFYDKRGKPSDFIYKLLVMEEKLREKGVLSCIIVISNNVMADYEVDDRVRSRMGSTEVFFPAYTKKDVLEILRERAAKAFSAPVDPAVLEYCAEKSSEEHGDARRAIDLLRVAAEIASFKEEKLANVHVDAATDQLQKDRVNLALSSASYHLKLACAALARITYLTGEAWHSTSVIYAQYCKIIRKDTRPLTYRRVSELLTELDNTGLVVSQTSSRGRHGYGTQYKLNISPEIVGSACFPDWWKNVVQKKKEHERKEDEKNNIFMPAGKSHFGGLGRLLDTLEDESWKDFVGLDA</sequence>
<feature type="binding site" evidence="5">
    <location>
        <position position="235"/>
    </location>
    <ligand>
        <name>ATP</name>
        <dbReference type="ChEBI" id="CHEBI:30616"/>
    </ligand>
</feature>
<dbReference type="InterPro" id="IPR055237">
    <property type="entry name" value="Cdc6_lid"/>
</dbReference>
<dbReference type="NCBIfam" id="TIGR02928">
    <property type="entry name" value="orc1/cdc6 family replication initiation protein"/>
    <property type="match status" value="1"/>
</dbReference>
<evidence type="ECO:0000256" key="5">
    <source>
        <dbReference type="HAMAP-Rule" id="MF_01407"/>
    </source>
</evidence>
<dbReference type="InterPro" id="IPR027417">
    <property type="entry name" value="P-loop_NTPase"/>
</dbReference>
<keyword evidence="8" id="KW-0131">Cell cycle</keyword>
<comment type="caution">
    <text evidence="5">Lacks conserved residue(s) required for the propagation of feature annotation.</text>
</comment>
<protein>
    <recommendedName>
        <fullName evidence="5">ORC1-type DNA replication protein</fullName>
    </recommendedName>
</protein>
<dbReference type="Gene3D" id="1.10.10.10">
    <property type="entry name" value="Winged helix-like DNA-binding domain superfamily/Winged helix DNA-binding domain"/>
    <property type="match status" value="1"/>
</dbReference>
<keyword evidence="8" id="KW-0132">Cell division</keyword>
<keyword evidence="9" id="KW-1185">Reference proteome</keyword>
<dbReference type="InterPro" id="IPR050311">
    <property type="entry name" value="ORC1/CDC6"/>
</dbReference>